<sequence>SPGGPRASTWVPARSRMEPPGQGASPRSFCQRLGARTHLVSIHNEEEHQAIISMLASSQPYSDSEEQEANGDVWIGLRLSLRRLWEWSDGTKLDYGSWYRDVLPRRRACAALEDTADFASWDVELCSDRKPFICAYRT</sequence>
<evidence type="ECO:0000259" key="4">
    <source>
        <dbReference type="PROSITE" id="PS50041"/>
    </source>
</evidence>
<dbReference type="InterPro" id="IPR016186">
    <property type="entry name" value="C-type_lectin-like/link_sf"/>
</dbReference>
<dbReference type="SUPFAM" id="SSF56436">
    <property type="entry name" value="C-type lectin-like"/>
    <property type="match status" value="1"/>
</dbReference>
<dbReference type="InterPro" id="IPR050111">
    <property type="entry name" value="C-type_lectin/snaclec_domain"/>
</dbReference>
<dbReference type="Pfam" id="PF00059">
    <property type="entry name" value="Lectin_C"/>
    <property type="match status" value="1"/>
</dbReference>
<dbReference type="AlphaFoldDB" id="A0A8C4JFQ1"/>
<dbReference type="InterPro" id="IPR016187">
    <property type="entry name" value="CTDL_fold"/>
</dbReference>
<evidence type="ECO:0000313" key="5">
    <source>
        <dbReference type="Ensembl" id="ENSDNVP00000006666.1"/>
    </source>
</evidence>
<dbReference type="PROSITE" id="PS50041">
    <property type="entry name" value="C_TYPE_LECTIN_2"/>
    <property type="match status" value="1"/>
</dbReference>
<keyword evidence="6" id="KW-1185">Reference proteome</keyword>
<dbReference type="InterPro" id="IPR001304">
    <property type="entry name" value="C-type_lectin-like"/>
</dbReference>
<proteinExistence type="predicted"/>
<name>A0A8C4JFQ1_DRONO</name>
<keyword evidence="2" id="KW-0272">Extracellular matrix</keyword>
<evidence type="ECO:0000313" key="6">
    <source>
        <dbReference type="Proteomes" id="UP000694423"/>
    </source>
</evidence>
<evidence type="ECO:0000256" key="3">
    <source>
        <dbReference type="SAM" id="MobiDB-lite"/>
    </source>
</evidence>
<dbReference type="Gene3D" id="3.10.100.10">
    <property type="entry name" value="Mannose-Binding Protein A, subunit A"/>
    <property type="match status" value="1"/>
</dbReference>
<evidence type="ECO:0000256" key="1">
    <source>
        <dbReference type="ARBA" id="ARBA00004498"/>
    </source>
</evidence>
<dbReference type="Proteomes" id="UP000694423">
    <property type="component" value="Unplaced"/>
</dbReference>
<accession>A0A8C4JFQ1</accession>
<dbReference type="SMART" id="SM00034">
    <property type="entry name" value="CLECT"/>
    <property type="match status" value="1"/>
</dbReference>
<dbReference type="PANTHER" id="PTHR22803">
    <property type="entry name" value="MANNOSE, PHOSPHOLIPASE, LECTIN RECEPTOR RELATED"/>
    <property type="match status" value="1"/>
</dbReference>
<dbReference type="Ensembl" id="ENSDNVT00000008046.1">
    <property type="protein sequence ID" value="ENSDNVP00000006666.1"/>
    <property type="gene ID" value="ENSDNVG00000004775.1"/>
</dbReference>
<organism evidence="5 6">
    <name type="scientific">Dromaius novaehollandiae</name>
    <name type="common">Emu</name>
    <dbReference type="NCBI Taxonomy" id="8790"/>
    <lineage>
        <taxon>Eukaryota</taxon>
        <taxon>Metazoa</taxon>
        <taxon>Chordata</taxon>
        <taxon>Craniata</taxon>
        <taxon>Vertebrata</taxon>
        <taxon>Euteleostomi</taxon>
        <taxon>Archelosauria</taxon>
        <taxon>Archosauria</taxon>
        <taxon>Dinosauria</taxon>
        <taxon>Saurischia</taxon>
        <taxon>Theropoda</taxon>
        <taxon>Coelurosauria</taxon>
        <taxon>Aves</taxon>
        <taxon>Palaeognathae</taxon>
        <taxon>Casuariiformes</taxon>
        <taxon>Dromaiidae</taxon>
        <taxon>Dromaius</taxon>
    </lineage>
</organism>
<reference evidence="5" key="1">
    <citation type="submission" date="2025-08" db="UniProtKB">
        <authorList>
            <consortium name="Ensembl"/>
        </authorList>
    </citation>
    <scope>IDENTIFICATION</scope>
</reference>
<protein>
    <recommendedName>
        <fullName evidence="4">C-type lectin domain-containing protein</fullName>
    </recommendedName>
</protein>
<evidence type="ECO:0000256" key="2">
    <source>
        <dbReference type="ARBA" id="ARBA00022530"/>
    </source>
</evidence>
<feature type="region of interest" description="Disordered" evidence="3">
    <location>
        <begin position="1"/>
        <end position="27"/>
    </location>
</feature>
<feature type="domain" description="C-type lectin" evidence="4">
    <location>
        <begin position="27"/>
        <end position="135"/>
    </location>
</feature>
<reference evidence="5" key="2">
    <citation type="submission" date="2025-09" db="UniProtKB">
        <authorList>
            <consortium name="Ensembl"/>
        </authorList>
    </citation>
    <scope>IDENTIFICATION</scope>
</reference>
<comment type="subcellular location">
    <subcellularLocation>
        <location evidence="1">Secreted</location>
        <location evidence="1">Extracellular space</location>
        <location evidence="1">Extracellular matrix</location>
    </subcellularLocation>
</comment>
<keyword evidence="2" id="KW-0964">Secreted</keyword>